<feature type="binding site" evidence="9">
    <location>
        <begin position="132"/>
        <end position="134"/>
    </location>
    <ligand>
        <name>2-[(2R,5Z)-2-carboxy-4-methylthiazol-5(2H)-ylidene]ethyl phosphate</name>
        <dbReference type="ChEBI" id="CHEBI:62899"/>
    </ligand>
</feature>
<evidence type="ECO:0000256" key="9">
    <source>
        <dbReference type="HAMAP-Rule" id="MF_00097"/>
    </source>
</evidence>
<organism evidence="13 14">
    <name type="scientific">Trichlorobacter ammonificans</name>
    <dbReference type="NCBI Taxonomy" id="2916410"/>
    <lineage>
        <taxon>Bacteria</taxon>
        <taxon>Pseudomonadati</taxon>
        <taxon>Thermodesulfobacteriota</taxon>
        <taxon>Desulfuromonadia</taxon>
        <taxon>Geobacterales</taxon>
        <taxon>Geobacteraceae</taxon>
        <taxon>Trichlorobacter</taxon>
    </lineage>
</organism>
<dbReference type="EC" id="2.5.1.3" evidence="9"/>
<dbReference type="InterPro" id="IPR034291">
    <property type="entry name" value="TMP_synthase"/>
</dbReference>
<evidence type="ECO:0000256" key="6">
    <source>
        <dbReference type="ARBA" id="ARBA00047334"/>
    </source>
</evidence>
<evidence type="ECO:0000313" key="14">
    <source>
        <dbReference type="Proteomes" id="UP001295463"/>
    </source>
</evidence>
<dbReference type="EMBL" id="OW150024">
    <property type="protein sequence ID" value="CAH2029860.1"/>
    <property type="molecule type" value="Genomic_DNA"/>
</dbReference>
<gene>
    <name evidence="9 13" type="primary">thiE</name>
    <name evidence="13" type="ORF">GEAMG1_0038</name>
</gene>
<evidence type="ECO:0000256" key="1">
    <source>
        <dbReference type="ARBA" id="ARBA00005165"/>
    </source>
</evidence>
<dbReference type="Pfam" id="PF02581">
    <property type="entry name" value="TMP-TENI"/>
    <property type="match status" value="1"/>
</dbReference>
<dbReference type="Proteomes" id="UP001295463">
    <property type="component" value="Chromosome"/>
</dbReference>
<keyword evidence="2 9" id="KW-0808">Transferase</keyword>
<protein>
    <recommendedName>
        <fullName evidence="9">Thiamine-phosphate synthase</fullName>
        <shortName evidence="9">TP synthase</shortName>
        <shortName evidence="9">TPS</shortName>
        <ecNumber evidence="9">2.5.1.3</ecNumber>
    </recommendedName>
    <alternativeName>
        <fullName evidence="9">Thiamine-phosphate pyrophosphorylase</fullName>
        <shortName evidence="9">TMP pyrophosphorylase</shortName>
        <shortName evidence="9">TMP-PPase</shortName>
    </alternativeName>
</protein>
<proteinExistence type="inferred from homology"/>
<keyword evidence="3 9" id="KW-0479">Metal-binding</keyword>
<evidence type="ECO:0000256" key="11">
    <source>
        <dbReference type="RuleBase" id="RU004253"/>
    </source>
</evidence>
<feature type="binding site" evidence="9">
    <location>
        <position position="135"/>
    </location>
    <ligand>
        <name>4-amino-2-methyl-5-(diphosphooxymethyl)pyrimidine</name>
        <dbReference type="ChEBI" id="CHEBI:57841"/>
    </ligand>
</feature>
<dbReference type="Gene3D" id="3.20.20.70">
    <property type="entry name" value="Aldolase class I"/>
    <property type="match status" value="1"/>
</dbReference>
<comment type="caution">
    <text evidence="9">Lacks conserved residue(s) required for the propagation of feature annotation.</text>
</comment>
<dbReference type="PANTHER" id="PTHR20857:SF15">
    <property type="entry name" value="THIAMINE-PHOSPHATE SYNTHASE"/>
    <property type="match status" value="1"/>
</dbReference>
<sequence length="204" mass="21448">MIDFSLYLITDRHRTANRPLPEVVAAALAGGVRTVQLREKDLPPAELYDLAWELRELTARFDARLLINDRIDVALAVEADGVHLGINSLPVTAARRIAPDLLIGYSSHGVGEAAAALAKGADFVTFGPVFPTPSKAAFGEPKGCAELARACATLHGPVFALGGVTLDNLDHVTATGCHRVAVIGAILEAPDPAAAAEAFRRGLI</sequence>
<dbReference type="HAMAP" id="MF_00097">
    <property type="entry name" value="TMP_synthase"/>
    <property type="match status" value="1"/>
</dbReference>
<feature type="binding site" evidence="9">
    <location>
        <begin position="36"/>
        <end position="40"/>
    </location>
    <ligand>
        <name>4-amino-2-methyl-5-(diphosphooxymethyl)pyrimidine</name>
        <dbReference type="ChEBI" id="CHEBI:57841"/>
    </ligand>
</feature>
<comment type="catalytic activity">
    <reaction evidence="6 9 10">
        <text>4-methyl-5-(2-phosphooxyethyl)-thiazole + 4-amino-2-methyl-5-(diphosphooxymethyl)pyrimidine + H(+) = thiamine phosphate + diphosphate</text>
        <dbReference type="Rhea" id="RHEA:22328"/>
        <dbReference type="ChEBI" id="CHEBI:15378"/>
        <dbReference type="ChEBI" id="CHEBI:33019"/>
        <dbReference type="ChEBI" id="CHEBI:37575"/>
        <dbReference type="ChEBI" id="CHEBI:57841"/>
        <dbReference type="ChEBI" id="CHEBI:58296"/>
        <dbReference type="EC" id="2.5.1.3"/>
    </reaction>
</comment>
<comment type="pathway">
    <text evidence="1 9 11">Cofactor biosynthesis; thiamine diphosphate biosynthesis; thiamine phosphate from 4-amino-2-methyl-5-diphosphomethylpyrimidine and 4-methyl-5-(2-phosphoethyl)-thiazole: step 1/1.</text>
</comment>
<reference evidence="13 14" key="1">
    <citation type="submission" date="2022-03" db="EMBL/GenBank/DDBJ databases">
        <authorList>
            <person name="Koch H."/>
        </authorList>
    </citation>
    <scope>NUCLEOTIDE SEQUENCE [LARGE SCALE GENOMIC DNA]</scope>
    <source>
        <strain evidence="13 14">G1</strain>
    </source>
</reference>
<comment type="catalytic activity">
    <reaction evidence="7 9 10">
        <text>2-(2-carboxy-4-methylthiazol-5-yl)ethyl phosphate + 4-amino-2-methyl-5-(diphosphooxymethyl)pyrimidine + 2 H(+) = thiamine phosphate + CO2 + diphosphate</text>
        <dbReference type="Rhea" id="RHEA:47848"/>
        <dbReference type="ChEBI" id="CHEBI:15378"/>
        <dbReference type="ChEBI" id="CHEBI:16526"/>
        <dbReference type="ChEBI" id="CHEBI:33019"/>
        <dbReference type="ChEBI" id="CHEBI:37575"/>
        <dbReference type="ChEBI" id="CHEBI:57841"/>
        <dbReference type="ChEBI" id="CHEBI:62890"/>
        <dbReference type="EC" id="2.5.1.3"/>
    </reaction>
</comment>
<comment type="similarity">
    <text evidence="9 10">Belongs to the thiamine-phosphate synthase family.</text>
</comment>
<evidence type="ECO:0000256" key="2">
    <source>
        <dbReference type="ARBA" id="ARBA00022679"/>
    </source>
</evidence>
<feature type="binding site" evidence="9">
    <location>
        <position position="69"/>
    </location>
    <ligand>
        <name>Mg(2+)</name>
        <dbReference type="ChEBI" id="CHEBI:18420"/>
    </ligand>
</feature>
<evidence type="ECO:0000259" key="12">
    <source>
        <dbReference type="Pfam" id="PF02581"/>
    </source>
</evidence>
<name>A0ABM9D610_9BACT</name>
<comment type="catalytic activity">
    <reaction evidence="8 9 10">
        <text>2-[(2R,5Z)-2-carboxy-4-methylthiazol-5(2H)-ylidene]ethyl phosphate + 4-amino-2-methyl-5-(diphosphooxymethyl)pyrimidine + 2 H(+) = thiamine phosphate + CO2 + diphosphate</text>
        <dbReference type="Rhea" id="RHEA:47844"/>
        <dbReference type="ChEBI" id="CHEBI:15378"/>
        <dbReference type="ChEBI" id="CHEBI:16526"/>
        <dbReference type="ChEBI" id="CHEBI:33019"/>
        <dbReference type="ChEBI" id="CHEBI:37575"/>
        <dbReference type="ChEBI" id="CHEBI:57841"/>
        <dbReference type="ChEBI" id="CHEBI:62899"/>
        <dbReference type="EC" id="2.5.1.3"/>
    </reaction>
</comment>
<dbReference type="InterPro" id="IPR013785">
    <property type="entry name" value="Aldolase_TIM"/>
</dbReference>
<feature type="domain" description="Thiamine phosphate synthase/TenI" evidence="12">
    <location>
        <begin position="6"/>
        <end position="186"/>
    </location>
</feature>
<evidence type="ECO:0000256" key="7">
    <source>
        <dbReference type="ARBA" id="ARBA00047851"/>
    </source>
</evidence>
<comment type="function">
    <text evidence="9">Condenses 4-methyl-5-(beta-hydroxyethyl)thiazole monophosphate (THZ-P) and 2-methyl-4-amino-5-hydroxymethyl pyrimidine pyrophosphate (HMP-PP) to form thiamine monophosphate (TMP).</text>
</comment>
<feature type="binding site" evidence="9">
    <location>
        <position position="106"/>
    </location>
    <ligand>
        <name>4-amino-2-methyl-5-(diphosphooxymethyl)pyrimidine</name>
        <dbReference type="ChEBI" id="CHEBI:57841"/>
    </ligand>
</feature>
<dbReference type="InterPro" id="IPR022998">
    <property type="entry name" value="ThiamineP_synth_TenI"/>
</dbReference>
<comment type="cofactor">
    <cofactor evidence="9">
        <name>Mg(2+)</name>
        <dbReference type="ChEBI" id="CHEBI:18420"/>
    </cofactor>
    <text evidence="9">Binds 1 Mg(2+) ion per subunit.</text>
</comment>
<dbReference type="RefSeq" id="WP_305730840.1">
    <property type="nucleotide sequence ID" value="NZ_OW150024.1"/>
</dbReference>
<evidence type="ECO:0000313" key="13">
    <source>
        <dbReference type="EMBL" id="CAH2029860.1"/>
    </source>
</evidence>
<dbReference type="SUPFAM" id="SSF51391">
    <property type="entry name" value="Thiamin phosphate synthase"/>
    <property type="match status" value="1"/>
</dbReference>
<feature type="binding site" evidence="9">
    <location>
        <position position="68"/>
    </location>
    <ligand>
        <name>4-amino-2-methyl-5-(diphosphooxymethyl)pyrimidine</name>
        <dbReference type="ChEBI" id="CHEBI:57841"/>
    </ligand>
</feature>
<dbReference type="PANTHER" id="PTHR20857">
    <property type="entry name" value="THIAMINE-PHOSPHATE PYROPHOSPHORYLASE"/>
    <property type="match status" value="1"/>
</dbReference>
<evidence type="ECO:0000256" key="10">
    <source>
        <dbReference type="RuleBase" id="RU003826"/>
    </source>
</evidence>
<dbReference type="NCBIfam" id="TIGR00693">
    <property type="entry name" value="thiE"/>
    <property type="match status" value="1"/>
</dbReference>
<evidence type="ECO:0000256" key="3">
    <source>
        <dbReference type="ARBA" id="ARBA00022723"/>
    </source>
</evidence>
<keyword evidence="5 9" id="KW-0784">Thiamine biosynthesis</keyword>
<accession>A0ABM9D610</accession>
<dbReference type="CDD" id="cd00564">
    <property type="entry name" value="TMP_TenI"/>
    <property type="match status" value="1"/>
</dbReference>
<evidence type="ECO:0000256" key="4">
    <source>
        <dbReference type="ARBA" id="ARBA00022842"/>
    </source>
</evidence>
<evidence type="ECO:0000256" key="5">
    <source>
        <dbReference type="ARBA" id="ARBA00022977"/>
    </source>
</evidence>
<dbReference type="InterPro" id="IPR036206">
    <property type="entry name" value="ThiamineP_synth_sf"/>
</dbReference>
<evidence type="ECO:0000256" key="8">
    <source>
        <dbReference type="ARBA" id="ARBA00047883"/>
    </source>
</evidence>
<dbReference type="GO" id="GO:0004789">
    <property type="term" value="F:thiamine-phosphate diphosphorylase activity"/>
    <property type="evidence" value="ECO:0007669"/>
    <property type="project" value="UniProtKB-EC"/>
</dbReference>
<keyword evidence="14" id="KW-1185">Reference proteome</keyword>
<keyword evidence="4 9" id="KW-0460">Magnesium</keyword>
<feature type="binding site" evidence="9">
    <location>
        <position position="163"/>
    </location>
    <ligand>
        <name>2-[(2R,5Z)-2-carboxy-4-methylthiazol-5(2H)-ylidene]ethyl phosphate</name>
        <dbReference type="ChEBI" id="CHEBI:62899"/>
    </ligand>
</feature>